<accession>A0A5N5ZU38</accession>
<dbReference type="OrthoDB" id="5084266at2"/>
<proteinExistence type="predicted"/>
<dbReference type="EMBL" id="VDLY02000027">
    <property type="protein sequence ID" value="KAB8158830.1"/>
    <property type="molecule type" value="Genomic_DNA"/>
</dbReference>
<sequence length="397" mass="43661">MTLPGEVRLSTVVMAHPRRREHATRLQREYPELDIRIAYDPEPEGPPATLRTARRAWDAVAEGATHHLVLQDDVLLCRDFPRVVERALRAAPEGPVSLFASWSMGTSQAMRLAALLGASWTRLTDDWTPTQALVLPADWAREFAAYAERFPAWKPDNRAMYDFLKEKGRDTHVSIPSLVEHAPQKSLLFNDLLHGVRDATAFAGDAGLAGTAFDDRVVSPPALAYMWVGAGEFYAHYDPLDRTGRSMVTPAHEVLADFGLPHDELSERFAADLAAHRAELAKVPLLGEVFAFSLWLTCFTSGVIAGALFDKPDPGLLDDAFQQPWADATLATLPASSLRKMAAHGGLRAVARHYVPLCRAALRSGLAAVAAYPDLTALWEPDQHEIRPRWAKSLPAG</sequence>
<comment type="caution">
    <text evidence="1">The sequence shown here is derived from an EMBL/GenBank/DDBJ whole genome shotgun (WGS) entry which is preliminary data.</text>
</comment>
<gene>
    <name evidence="1" type="ORF">FH607_028995</name>
</gene>
<evidence type="ECO:0000313" key="1">
    <source>
        <dbReference type="EMBL" id="KAB8158830.1"/>
    </source>
</evidence>
<organism evidence="1 2">
    <name type="scientific">Streptomyces mimosae</name>
    <dbReference type="NCBI Taxonomy" id="2586635"/>
    <lineage>
        <taxon>Bacteria</taxon>
        <taxon>Bacillati</taxon>
        <taxon>Actinomycetota</taxon>
        <taxon>Actinomycetes</taxon>
        <taxon>Kitasatosporales</taxon>
        <taxon>Streptomycetaceae</taxon>
        <taxon>Streptomyces</taxon>
    </lineage>
</organism>
<reference evidence="1" key="1">
    <citation type="submission" date="2019-10" db="EMBL/GenBank/DDBJ databases">
        <title>Nonomuraea sp. nov., isolated from Phyllanthus amarus.</title>
        <authorList>
            <person name="Klykleung N."/>
            <person name="Tanasupawat S."/>
        </authorList>
    </citation>
    <scope>NUCLEOTIDE SEQUENCE [LARGE SCALE GENOMIC DNA]</scope>
    <source>
        <strain evidence="1">3MP-10</strain>
    </source>
</reference>
<dbReference type="AlphaFoldDB" id="A0A5N5ZU38"/>
<dbReference type="RefSeq" id="WP_139675117.1">
    <property type="nucleotide sequence ID" value="NZ_VDLY02000027.1"/>
</dbReference>
<name>A0A5N5ZU38_9ACTN</name>
<protein>
    <recommendedName>
        <fullName evidence="3">Glycosyltransferase</fullName>
    </recommendedName>
</protein>
<dbReference type="Proteomes" id="UP000314251">
    <property type="component" value="Unassembled WGS sequence"/>
</dbReference>
<keyword evidence="2" id="KW-1185">Reference proteome</keyword>
<evidence type="ECO:0000313" key="2">
    <source>
        <dbReference type="Proteomes" id="UP000314251"/>
    </source>
</evidence>
<evidence type="ECO:0008006" key="3">
    <source>
        <dbReference type="Google" id="ProtNLM"/>
    </source>
</evidence>